<sequence length="349" mass="37512">MKKSVVAFSTLAILSSTFVSPALASTYTVKSGDTLSKIAQKHNTTVKDLKLLNNLKTDLLKINQKLITPNSKTTTTTTAKPASVSVEKTKKTTYTIVSGDTLTRIANKHNLTLAELKKLNNLKSDRIYAGAKLIVSSSTTTTTIDLPSSSKPSNVTSPPKLSGTYVVVKGDTLSKISKKTNLTVADLKSINSLKSDLIRIGQKLKLVKSANTDSTDQSNEKVDAPHSGNKVDTLVSEAKKLIGSPYSWAGASPSGFDCSGFIYYTFKKAGYKVSRLSSSTYYDMGKKVTSPKSGDLIFFATGSNRAVVSHMGIYLGDGQFIHASSSKGIEINTVSNSYFKSRIIGYRSL</sequence>
<evidence type="ECO:0000256" key="8">
    <source>
        <dbReference type="SAM" id="SignalP"/>
    </source>
</evidence>
<evidence type="ECO:0000256" key="5">
    <source>
        <dbReference type="ARBA" id="ARBA00022801"/>
    </source>
</evidence>
<dbReference type="InterPro" id="IPR038765">
    <property type="entry name" value="Papain-like_cys_pep_sf"/>
</dbReference>
<keyword evidence="14" id="KW-1185">Reference proteome</keyword>
<dbReference type="PANTHER" id="PTHR47053">
    <property type="entry name" value="MUREIN DD-ENDOPEPTIDASE MEPH-RELATED"/>
    <property type="match status" value="1"/>
</dbReference>
<dbReference type="Pfam" id="PF00877">
    <property type="entry name" value="NLPC_P60"/>
    <property type="match status" value="1"/>
</dbReference>
<evidence type="ECO:0000256" key="7">
    <source>
        <dbReference type="SAM" id="MobiDB-lite"/>
    </source>
</evidence>
<dbReference type="EMBL" id="NUEQ01000034">
    <property type="protein sequence ID" value="PEJ30214.1"/>
    <property type="molecule type" value="Genomic_DNA"/>
</dbReference>
<dbReference type="PROSITE" id="PS51935">
    <property type="entry name" value="NLPC_P60"/>
    <property type="match status" value="1"/>
</dbReference>
<evidence type="ECO:0000256" key="6">
    <source>
        <dbReference type="ARBA" id="ARBA00022807"/>
    </source>
</evidence>
<evidence type="ECO:0000313" key="14">
    <source>
        <dbReference type="Proteomes" id="UP000260457"/>
    </source>
</evidence>
<evidence type="ECO:0000313" key="12">
    <source>
        <dbReference type="EMBL" id="PEJ30214.1"/>
    </source>
</evidence>
<gene>
    <name evidence="12" type="ORF">CN689_20785</name>
    <name evidence="11" type="ORF">DTO10_10385</name>
</gene>
<evidence type="ECO:0000256" key="4">
    <source>
        <dbReference type="ARBA" id="ARBA00022737"/>
    </source>
</evidence>
<feature type="domain" description="LysM" evidence="9">
    <location>
        <begin position="163"/>
        <end position="206"/>
    </location>
</feature>
<dbReference type="InterPro" id="IPR051202">
    <property type="entry name" value="Peptidase_C40"/>
</dbReference>
<comment type="similarity">
    <text evidence="1">Belongs to the peptidase C40 family.</text>
</comment>
<dbReference type="Proteomes" id="UP000220106">
    <property type="component" value="Unassembled WGS sequence"/>
</dbReference>
<accession>A0AAX0RR24</accession>
<feature type="domain" description="NlpC/P60" evidence="10">
    <location>
        <begin position="228"/>
        <end position="349"/>
    </location>
</feature>
<feature type="domain" description="LysM" evidence="9">
    <location>
        <begin position="25"/>
        <end position="68"/>
    </location>
</feature>
<evidence type="ECO:0000256" key="3">
    <source>
        <dbReference type="ARBA" id="ARBA00022729"/>
    </source>
</evidence>
<evidence type="ECO:0000259" key="9">
    <source>
        <dbReference type="PROSITE" id="PS51782"/>
    </source>
</evidence>
<protein>
    <submittedName>
        <fullName evidence="12">Peptidoglycan endopeptidase</fullName>
    </submittedName>
</protein>
<evidence type="ECO:0000313" key="11">
    <source>
        <dbReference type="EMBL" id="AXN38784.1"/>
    </source>
</evidence>
<dbReference type="SMART" id="SM00257">
    <property type="entry name" value="LysM"/>
    <property type="match status" value="3"/>
</dbReference>
<dbReference type="Gene3D" id="3.90.1720.10">
    <property type="entry name" value="endopeptidase domain like (from Nostoc punctiforme)"/>
    <property type="match status" value="1"/>
</dbReference>
<feature type="chain" id="PRO_5043791074" evidence="8">
    <location>
        <begin position="25"/>
        <end position="349"/>
    </location>
</feature>
<dbReference type="KEGG" id="pbut:DTO10_10385"/>
<reference evidence="12 13" key="1">
    <citation type="submission" date="2017-09" db="EMBL/GenBank/DDBJ databases">
        <title>Large-scale bioinformatics analysis of Bacillus genomes uncovers conserved roles of natural products in bacterial physiology.</title>
        <authorList>
            <consortium name="Agbiome Team Llc"/>
            <person name="Bleich R.M."/>
            <person name="Kirk G.J."/>
            <person name="Santa Maria K.C."/>
            <person name="Allen S.E."/>
            <person name="Farag S."/>
            <person name="Shank E.A."/>
            <person name="Bowers A."/>
        </authorList>
    </citation>
    <scope>NUCLEOTIDE SEQUENCE [LARGE SCALE GENOMIC DNA]</scope>
    <source>
        <strain evidence="12 13">AFS003229</strain>
    </source>
</reference>
<dbReference type="RefSeq" id="WP_098177184.1">
    <property type="nucleotide sequence ID" value="NZ_CP030926.1"/>
</dbReference>
<dbReference type="InterPro" id="IPR000064">
    <property type="entry name" value="NLP_P60_dom"/>
</dbReference>
<dbReference type="AlphaFoldDB" id="A0AAX0RR24"/>
<dbReference type="PANTHER" id="PTHR47053:SF1">
    <property type="entry name" value="MUREIN DD-ENDOPEPTIDASE MEPH-RELATED"/>
    <property type="match status" value="1"/>
</dbReference>
<dbReference type="SUPFAM" id="SSF54001">
    <property type="entry name" value="Cysteine proteinases"/>
    <property type="match status" value="1"/>
</dbReference>
<evidence type="ECO:0000256" key="2">
    <source>
        <dbReference type="ARBA" id="ARBA00022670"/>
    </source>
</evidence>
<keyword evidence="3 8" id="KW-0732">Signal</keyword>
<keyword evidence="4" id="KW-0677">Repeat</keyword>
<dbReference type="Pfam" id="PF01476">
    <property type="entry name" value="LysM"/>
    <property type="match status" value="3"/>
</dbReference>
<dbReference type="InterPro" id="IPR036779">
    <property type="entry name" value="LysM_dom_sf"/>
</dbReference>
<keyword evidence="2" id="KW-0645">Protease</keyword>
<dbReference type="EMBL" id="CP030926">
    <property type="protein sequence ID" value="AXN38784.1"/>
    <property type="molecule type" value="Genomic_DNA"/>
</dbReference>
<name>A0AAX0RR24_9BACI</name>
<evidence type="ECO:0000256" key="1">
    <source>
        <dbReference type="ARBA" id="ARBA00007074"/>
    </source>
</evidence>
<reference evidence="11 14" key="2">
    <citation type="submission" date="2018-07" db="EMBL/GenBank/DDBJ databases">
        <title>The molecular basis for the intramolecular migration of carboxyl group in the catabolism of para-hydroxybenzoate via gentisate.</title>
        <authorList>
            <person name="Zhao H."/>
            <person name="Xu Y."/>
            <person name="Lin S."/>
            <person name="Spain J.C."/>
            <person name="Zhou N.-Y."/>
        </authorList>
    </citation>
    <scope>NUCLEOTIDE SEQUENCE [LARGE SCALE GENOMIC DNA]</scope>
    <source>
        <strain evidence="11 14">PHB-7a</strain>
    </source>
</reference>
<feature type="region of interest" description="Disordered" evidence="7">
    <location>
        <begin position="209"/>
        <end position="228"/>
    </location>
</feature>
<dbReference type="CDD" id="cd00118">
    <property type="entry name" value="LysM"/>
    <property type="match status" value="3"/>
</dbReference>
<dbReference type="SUPFAM" id="SSF54106">
    <property type="entry name" value="LysM domain"/>
    <property type="match status" value="3"/>
</dbReference>
<proteinExistence type="inferred from homology"/>
<organism evidence="12 13">
    <name type="scientific">Peribacillus butanolivorans</name>
    <dbReference type="NCBI Taxonomy" id="421767"/>
    <lineage>
        <taxon>Bacteria</taxon>
        <taxon>Bacillati</taxon>
        <taxon>Bacillota</taxon>
        <taxon>Bacilli</taxon>
        <taxon>Bacillales</taxon>
        <taxon>Bacillaceae</taxon>
        <taxon>Peribacillus</taxon>
    </lineage>
</organism>
<dbReference type="PROSITE" id="PS51782">
    <property type="entry name" value="LYSM"/>
    <property type="match status" value="3"/>
</dbReference>
<dbReference type="GO" id="GO:0006508">
    <property type="term" value="P:proteolysis"/>
    <property type="evidence" value="ECO:0007669"/>
    <property type="project" value="UniProtKB-KW"/>
</dbReference>
<evidence type="ECO:0000313" key="13">
    <source>
        <dbReference type="Proteomes" id="UP000220106"/>
    </source>
</evidence>
<feature type="domain" description="LysM" evidence="9">
    <location>
        <begin position="92"/>
        <end position="135"/>
    </location>
</feature>
<feature type="signal peptide" evidence="8">
    <location>
        <begin position="1"/>
        <end position="24"/>
    </location>
</feature>
<dbReference type="InterPro" id="IPR018392">
    <property type="entry name" value="LysM"/>
</dbReference>
<dbReference type="GO" id="GO:0008234">
    <property type="term" value="F:cysteine-type peptidase activity"/>
    <property type="evidence" value="ECO:0007669"/>
    <property type="project" value="UniProtKB-KW"/>
</dbReference>
<keyword evidence="6" id="KW-0788">Thiol protease</keyword>
<evidence type="ECO:0000259" key="10">
    <source>
        <dbReference type="PROSITE" id="PS51935"/>
    </source>
</evidence>
<dbReference type="Proteomes" id="UP000260457">
    <property type="component" value="Chromosome"/>
</dbReference>
<dbReference type="Gene3D" id="3.10.350.10">
    <property type="entry name" value="LysM domain"/>
    <property type="match status" value="3"/>
</dbReference>
<keyword evidence="5" id="KW-0378">Hydrolase</keyword>